<dbReference type="InterPro" id="IPR000323">
    <property type="entry name" value="Cu2_ascorb_mOase_N"/>
</dbReference>
<keyword evidence="3" id="KW-0325">Glycoprotein</keyword>
<dbReference type="Gene3D" id="2.60.120.230">
    <property type="match status" value="1"/>
</dbReference>
<evidence type="ECO:0000256" key="1">
    <source>
        <dbReference type="ARBA" id="ARBA00010676"/>
    </source>
</evidence>
<feature type="non-terminal residue" evidence="6">
    <location>
        <position position="347"/>
    </location>
</feature>
<gene>
    <name evidence="6" type="ORF">BpHYR1_039019</name>
</gene>
<dbReference type="PANTHER" id="PTHR10157">
    <property type="entry name" value="DOPAMINE BETA HYDROXYLASE RELATED"/>
    <property type="match status" value="1"/>
</dbReference>
<dbReference type="GO" id="GO:0004500">
    <property type="term" value="F:dopamine beta-monooxygenase activity"/>
    <property type="evidence" value="ECO:0007669"/>
    <property type="project" value="InterPro"/>
</dbReference>
<dbReference type="AlphaFoldDB" id="A0A3M7RM77"/>
<protein>
    <submittedName>
        <fullName evidence="6">DBH-like monooxygenase 1</fullName>
    </submittedName>
</protein>
<dbReference type="STRING" id="10195.A0A3M7RM77"/>
<keyword evidence="7" id="KW-1185">Reference proteome</keyword>
<dbReference type="Proteomes" id="UP000276133">
    <property type="component" value="Unassembled WGS sequence"/>
</dbReference>
<organism evidence="6 7">
    <name type="scientific">Brachionus plicatilis</name>
    <name type="common">Marine rotifer</name>
    <name type="synonym">Brachionus muelleri</name>
    <dbReference type="NCBI Taxonomy" id="10195"/>
    <lineage>
        <taxon>Eukaryota</taxon>
        <taxon>Metazoa</taxon>
        <taxon>Spiralia</taxon>
        <taxon>Gnathifera</taxon>
        <taxon>Rotifera</taxon>
        <taxon>Eurotatoria</taxon>
        <taxon>Monogononta</taxon>
        <taxon>Pseudotrocha</taxon>
        <taxon>Ploima</taxon>
        <taxon>Brachionidae</taxon>
        <taxon>Brachionus</taxon>
    </lineage>
</organism>
<keyword evidence="2" id="KW-1015">Disulfide bond</keyword>
<dbReference type="Pfam" id="PF03712">
    <property type="entry name" value="Cu2_monoox_C"/>
    <property type="match status" value="1"/>
</dbReference>
<dbReference type="InterPro" id="IPR008977">
    <property type="entry name" value="PHM/PNGase_F_dom_sf"/>
</dbReference>
<comment type="similarity">
    <text evidence="1">Belongs to the copper type II ascorbate-dependent monooxygenase family.</text>
</comment>
<keyword evidence="6" id="KW-0560">Oxidoreductase</keyword>
<dbReference type="Gene3D" id="2.60.120.310">
    <property type="entry name" value="Copper type II, ascorbate-dependent monooxygenase, N-terminal domain"/>
    <property type="match status" value="1"/>
</dbReference>
<dbReference type="EMBL" id="REGN01003083">
    <property type="protein sequence ID" value="RNA24662.1"/>
    <property type="molecule type" value="Genomic_DNA"/>
</dbReference>
<evidence type="ECO:0000259" key="5">
    <source>
        <dbReference type="Pfam" id="PF03712"/>
    </source>
</evidence>
<dbReference type="SUPFAM" id="SSF49742">
    <property type="entry name" value="PHM/PNGase F"/>
    <property type="match status" value="2"/>
</dbReference>
<evidence type="ECO:0000259" key="4">
    <source>
        <dbReference type="Pfam" id="PF01082"/>
    </source>
</evidence>
<sequence length="347" mass="40246">MNFERIHHTLIYECKQDFNISKGFEPGYCYEDKNKMQNCQSIAFAWAYGGNNIDIYPKDMGYPIGGDTDYLYYIFEIHYDNPQMVLGYIESITWRYYMTKRLRPKELGIYTLGTDSSVFSIAIPPGVDRFPIKTYCFNDCIKDLNEENITVVSAIPHTHLVGVEVWTKIIRKGNDIGYLFFNRNYDFNYQTSYTLNPFVNITQHDELITQCVYKTVSKDKFVFGGSSTREEMCFHSLTYYPRKPNFKVCISLPYVEDYAALLVKLNQSGSAHVPNLGDHLEKFNAAVKQTFETIQTNDFVRRAFGEFYNMTRMNGFCGEQFTGPKNQTKSRNTYVEPNLCAVSDDSQ</sequence>
<dbReference type="FunFam" id="2.60.120.230:FF:000001">
    <property type="entry name" value="Monooxygenase, DBH-like 1"/>
    <property type="match status" value="1"/>
</dbReference>
<evidence type="ECO:0000256" key="2">
    <source>
        <dbReference type="ARBA" id="ARBA00023157"/>
    </source>
</evidence>
<feature type="domain" description="Copper type II ascorbate-dependent monooxygenase N-terminal" evidence="4">
    <location>
        <begin position="4"/>
        <end position="84"/>
    </location>
</feature>
<dbReference type="InterPro" id="IPR024548">
    <property type="entry name" value="Cu2_monoox_C"/>
</dbReference>
<dbReference type="InterPro" id="IPR014784">
    <property type="entry name" value="Cu2_ascorb_mOase-like_C"/>
</dbReference>
<proteinExistence type="inferred from homology"/>
<dbReference type="InterPro" id="IPR036939">
    <property type="entry name" value="Cu2_ascorb_mOase_N_sf"/>
</dbReference>
<evidence type="ECO:0000313" key="6">
    <source>
        <dbReference type="EMBL" id="RNA24662.1"/>
    </source>
</evidence>
<evidence type="ECO:0000313" key="7">
    <source>
        <dbReference type="Proteomes" id="UP000276133"/>
    </source>
</evidence>
<dbReference type="InterPro" id="IPR000945">
    <property type="entry name" value="DBH-like"/>
</dbReference>
<reference evidence="6 7" key="1">
    <citation type="journal article" date="2018" name="Sci. Rep.">
        <title>Genomic signatures of local adaptation to the degree of environmental predictability in rotifers.</title>
        <authorList>
            <person name="Franch-Gras L."/>
            <person name="Hahn C."/>
            <person name="Garcia-Roger E.M."/>
            <person name="Carmona M.J."/>
            <person name="Serra M."/>
            <person name="Gomez A."/>
        </authorList>
    </citation>
    <scope>NUCLEOTIDE SEQUENCE [LARGE SCALE GENOMIC DNA]</scope>
    <source>
        <strain evidence="6">HYR1</strain>
    </source>
</reference>
<comment type="caution">
    <text evidence="6">The sequence shown here is derived from an EMBL/GenBank/DDBJ whole genome shotgun (WGS) entry which is preliminary data.</text>
</comment>
<dbReference type="OrthoDB" id="10003276at2759"/>
<dbReference type="GO" id="GO:0005507">
    <property type="term" value="F:copper ion binding"/>
    <property type="evidence" value="ECO:0007669"/>
    <property type="project" value="InterPro"/>
</dbReference>
<accession>A0A3M7RM77</accession>
<dbReference type="Pfam" id="PF01082">
    <property type="entry name" value="Cu2_monooxygen"/>
    <property type="match status" value="1"/>
</dbReference>
<keyword evidence="6" id="KW-0503">Monooxygenase</keyword>
<dbReference type="PANTHER" id="PTHR10157:SF23">
    <property type="entry name" value="MOXD1 HOMOLOG 1"/>
    <property type="match status" value="1"/>
</dbReference>
<evidence type="ECO:0000256" key="3">
    <source>
        <dbReference type="ARBA" id="ARBA00023180"/>
    </source>
</evidence>
<feature type="domain" description="Copper type II ascorbate-dependent monooxygenase C-terminal" evidence="5">
    <location>
        <begin position="107"/>
        <end position="251"/>
    </location>
</feature>
<name>A0A3M7RM77_BRAPC</name>